<dbReference type="PANTHER" id="PTHR36108">
    <property type="entry name" value="COLOSSIN-B-RELATED"/>
    <property type="match status" value="1"/>
</dbReference>
<comment type="similarity">
    <text evidence="1">Belongs to the serine-aspartate repeat-containing protein (SDr) family.</text>
</comment>
<evidence type="ECO:0000256" key="7">
    <source>
        <dbReference type="SAM" id="Phobius"/>
    </source>
</evidence>
<dbReference type="Gene3D" id="2.60.40.10">
    <property type="entry name" value="Immunoglobulins"/>
    <property type="match status" value="4"/>
</dbReference>
<comment type="caution">
    <text evidence="10">The sequence shown here is derived from an EMBL/GenBank/DDBJ whole genome shotgun (WGS) entry which is preliminary data.</text>
</comment>
<dbReference type="Pfam" id="PF17802">
    <property type="entry name" value="SpaA"/>
    <property type="match status" value="4"/>
</dbReference>
<name>A0A0R2BH29_9LACO</name>
<dbReference type="STRING" id="1423738.FC84_GL000309"/>
<evidence type="ECO:0000256" key="2">
    <source>
        <dbReference type="ARBA" id="ARBA00022512"/>
    </source>
</evidence>
<keyword evidence="4 8" id="KW-0732">Signal</keyword>
<reference evidence="10 11" key="1">
    <citation type="journal article" date="2015" name="Genome Announc.">
        <title>Expanding the biotechnology potential of lactobacilli through comparative genomics of 213 strains and associated genera.</title>
        <authorList>
            <person name="Sun Z."/>
            <person name="Harris H.M."/>
            <person name="McCann A."/>
            <person name="Guo C."/>
            <person name="Argimon S."/>
            <person name="Zhang W."/>
            <person name="Yang X."/>
            <person name="Jeffery I.B."/>
            <person name="Cooney J.C."/>
            <person name="Kagawa T.F."/>
            <person name="Liu W."/>
            <person name="Song Y."/>
            <person name="Salvetti E."/>
            <person name="Wrobel A."/>
            <person name="Rasinkangas P."/>
            <person name="Parkhill J."/>
            <person name="Rea M.C."/>
            <person name="O'Sullivan O."/>
            <person name="Ritari J."/>
            <person name="Douillard F.P."/>
            <person name="Paul Ross R."/>
            <person name="Yang R."/>
            <person name="Briner A.E."/>
            <person name="Felis G.E."/>
            <person name="de Vos W.M."/>
            <person name="Barrangou R."/>
            <person name="Klaenhammer T.R."/>
            <person name="Caufield P.W."/>
            <person name="Cui Y."/>
            <person name="Zhang H."/>
            <person name="O'Toole P.W."/>
        </authorList>
    </citation>
    <scope>NUCLEOTIDE SEQUENCE [LARGE SCALE GENOMIC DNA]</scope>
    <source>
        <strain evidence="10 11">DSM 20335</strain>
    </source>
</reference>
<feature type="transmembrane region" description="Helical" evidence="7">
    <location>
        <begin position="697"/>
        <end position="719"/>
    </location>
</feature>
<dbReference type="Pfam" id="PF08341">
    <property type="entry name" value="TED"/>
    <property type="match status" value="1"/>
</dbReference>
<feature type="chain" id="PRO_5006415375" evidence="8">
    <location>
        <begin position="17"/>
        <end position="725"/>
    </location>
</feature>
<dbReference type="InterPro" id="IPR013783">
    <property type="entry name" value="Ig-like_fold"/>
</dbReference>
<gene>
    <name evidence="10" type="ORF">FC84_GL000309</name>
</gene>
<dbReference type="InterPro" id="IPR041033">
    <property type="entry name" value="SpaA_PFL_dom_1"/>
</dbReference>
<keyword evidence="11" id="KW-1185">Reference proteome</keyword>
<dbReference type="InterPro" id="IPR019931">
    <property type="entry name" value="LPXTG_anchor"/>
</dbReference>
<feature type="compositionally biased region" description="Low complexity" evidence="6">
    <location>
        <begin position="657"/>
        <end position="669"/>
    </location>
</feature>
<evidence type="ECO:0000256" key="4">
    <source>
        <dbReference type="ARBA" id="ARBA00022729"/>
    </source>
</evidence>
<proteinExistence type="inferred from homology"/>
<evidence type="ECO:0000256" key="1">
    <source>
        <dbReference type="ARBA" id="ARBA00007257"/>
    </source>
</evidence>
<dbReference type="PANTHER" id="PTHR36108:SF13">
    <property type="entry name" value="COLOSSIN-B-RELATED"/>
    <property type="match status" value="1"/>
</dbReference>
<keyword evidence="7" id="KW-1133">Transmembrane helix</keyword>
<protein>
    <submittedName>
        <fullName evidence="10">Cell wall-associated surface protein</fullName>
    </submittedName>
</protein>
<dbReference type="Pfam" id="PF00746">
    <property type="entry name" value="Gram_pos_anchor"/>
    <property type="match status" value="1"/>
</dbReference>
<keyword evidence="5" id="KW-0572">Peptidoglycan-anchor</keyword>
<dbReference type="AlphaFoldDB" id="A0A0R2BH29"/>
<dbReference type="PATRIC" id="fig|1423738.3.peg.316"/>
<accession>A0A0R2BH29</accession>
<feature type="compositionally biased region" description="Basic and acidic residues" evidence="6">
    <location>
        <begin position="646"/>
        <end position="656"/>
    </location>
</feature>
<dbReference type="NCBIfam" id="TIGR01167">
    <property type="entry name" value="LPXTG_anchor"/>
    <property type="match status" value="1"/>
</dbReference>
<keyword evidence="7" id="KW-0812">Transmembrane</keyword>
<evidence type="ECO:0000313" key="11">
    <source>
        <dbReference type="Proteomes" id="UP000051813"/>
    </source>
</evidence>
<evidence type="ECO:0000256" key="6">
    <source>
        <dbReference type="SAM" id="MobiDB-lite"/>
    </source>
</evidence>
<evidence type="ECO:0000313" key="10">
    <source>
        <dbReference type="EMBL" id="KRM78830.1"/>
    </source>
</evidence>
<evidence type="ECO:0000259" key="9">
    <source>
        <dbReference type="PROSITE" id="PS50847"/>
    </source>
</evidence>
<evidence type="ECO:0000256" key="8">
    <source>
        <dbReference type="SAM" id="SignalP"/>
    </source>
</evidence>
<dbReference type="InterPro" id="IPR013552">
    <property type="entry name" value="Thioester_dom"/>
</dbReference>
<dbReference type="PROSITE" id="PS50847">
    <property type="entry name" value="GRAM_POS_ANCHORING"/>
    <property type="match status" value="1"/>
</dbReference>
<keyword evidence="3" id="KW-0964">Secreted</keyword>
<evidence type="ECO:0000256" key="5">
    <source>
        <dbReference type="ARBA" id="ARBA00023088"/>
    </source>
</evidence>
<feature type="signal peptide" evidence="8">
    <location>
        <begin position="1"/>
        <end position="16"/>
    </location>
</feature>
<feature type="region of interest" description="Disordered" evidence="6">
    <location>
        <begin position="646"/>
        <end position="689"/>
    </location>
</feature>
<sequence length="725" mass="79754">MTILFSALIAPAQAFAASMNNVKVGDWVSTWSLKAFGGQHWTDAGYYKKLVDGKDAFCIEHGVDLEMSGSGYDPSVYESKLKDRLALIAYYGYQNNPSNVNYAVTQSMIWEELGDTLLTTNIPNYQSLRKSILNKVNSFNDKPSFNEQTITLNVGDSITLTDTKKRLSEFNVQTANTAGLQVSKSSNTLKLAATKDSKASGTLAYAIAKAANVGQSFVYTKGQQQKIVHFKLAQAGEFKLNIKVNHNGNVRAKKIDSDTNTALPNTKLKFEYDGKAKEVVTGKDGYAALNDIKAGTKVKITEVTAPNGYVNAGELKEVTIEPNKTIEVILGNKKQLGNVELTKIGREFGTTMYNQYYSLNGAVYGIYTEAGKKFGTITTDETGKGHLNGLALGKYYALEEKAPVGYLLNTEKLPFELKYAGQTAKVSTASIKGVDQEQFGNVTLIKEDAETGDKSQGSASLDGAVYELHRVSDDKVISEVTIEDGQGTVENIPLDDYYFLETKAPHGYLLDDQKHEFKLEYAGQDKELAITSLTVKEQVITGHFDLVKLESDQSAVSKLEELDPEQKRQNSMKDIEFTITSKTTNEVVQTGQTDANGYLKFSDLPFDTYMITETNTPEGYEGVEPFQIAITEDGQTLHYQVENKKPVVPETPKKPEQPVTPQKPTTPEKPVSPKETPAVEKQISKGTLPQTGESKNILLTIVGVIILLNVAVLIGGYHYQKRHKQ</sequence>
<evidence type="ECO:0000256" key="3">
    <source>
        <dbReference type="ARBA" id="ARBA00022525"/>
    </source>
</evidence>
<dbReference type="Proteomes" id="UP000051813">
    <property type="component" value="Unassembled WGS sequence"/>
</dbReference>
<dbReference type="SUPFAM" id="SSF49478">
    <property type="entry name" value="Cna protein B-type domain"/>
    <property type="match status" value="1"/>
</dbReference>
<organism evidence="10 11">
    <name type="scientific">Lapidilactobacillus dextrinicus DSM 20335</name>
    <dbReference type="NCBI Taxonomy" id="1423738"/>
    <lineage>
        <taxon>Bacteria</taxon>
        <taxon>Bacillati</taxon>
        <taxon>Bacillota</taxon>
        <taxon>Bacilli</taxon>
        <taxon>Lactobacillales</taxon>
        <taxon>Lactobacillaceae</taxon>
        <taxon>Lapidilactobacillus</taxon>
    </lineage>
</organism>
<feature type="domain" description="Gram-positive cocci surface proteins LPxTG" evidence="9">
    <location>
        <begin position="688"/>
        <end position="725"/>
    </location>
</feature>
<keyword evidence="7" id="KW-0472">Membrane</keyword>
<dbReference type="EMBL" id="AYYK01000009">
    <property type="protein sequence ID" value="KRM78830.1"/>
    <property type="molecule type" value="Genomic_DNA"/>
</dbReference>
<keyword evidence="2" id="KW-0134">Cell wall</keyword>